<dbReference type="Gene3D" id="3.40.50.150">
    <property type="entry name" value="Vaccinia Virus protein VP39"/>
    <property type="match status" value="1"/>
</dbReference>
<evidence type="ECO:0000313" key="12">
    <source>
        <dbReference type="EMBL" id="HJE26239.1"/>
    </source>
</evidence>
<evidence type="ECO:0000256" key="10">
    <source>
        <dbReference type="ARBA" id="ARBA00031323"/>
    </source>
</evidence>
<comment type="subcellular location">
    <subcellularLocation>
        <location evidence="1">Cytoplasm</location>
    </subcellularLocation>
</comment>
<evidence type="ECO:0000256" key="4">
    <source>
        <dbReference type="ARBA" id="ARBA00013346"/>
    </source>
</evidence>
<evidence type="ECO:0000256" key="5">
    <source>
        <dbReference type="ARBA" id="ARBA00022490"/>
    </source>
</evidence>
<evidence type="ECO:0000256" key="3">
    <source>
        <dbReference type="ARBA" id="ARBA00011890"/>
    </source>
</evidence>
<dbReference type="CDD" id="cd02440">
    <property type="entry name" value="AdoMet_MTases"/>
    <property type="match status" value="1"/>
</dbReference>
<dbReference type="EMBL" id="DYYG01000069">
    <property type="protein sequence ID" value="HJE26239.1"/>
    <property type="molecule type" value="Genomic_DNA"/>
</dbReference>
<dbReference type="SUPFAM" id="SSF53335">
    <property type="entry name" value="S-adenosyl-L-methionine-dependent methyltransferases"/>
    <property type="match status" value="1"/>
</dbReference>
<evidence type="ECO:0000256" key="8">
    <source>
        <dbReference type="ARBA" id="ARBA00022691"/>
    </source>
</evidence>
<dbReference type="PANTHER" id="PTHR11579:SF0">
    <property type="entry name" value="PROTEIN-L-ISOASPARTATE(D-ASPARTATE) O-METHYLTRANSFERASE"/>
    <property type="match status" value="1"/>
</dbReference>
<dbReference type="PANTHER" id="PTHR11579">
    <property type="entry name" value="PROTEIN-L-ISOASPARTATE O-METHYLTRANSFERASE"/>
    <property type="match status" value="1"/>
</dbReference>
<keyword evidence="5" id="KW-0963">Cytoplasm</keyword>
<dbReference type="InterPro" id="IPR000682">
    <property type="entry name" value="PCMT"/>
</dbReference>
<dbReference type="GO" id="GO:0004719">
    <property type="term" value="F:protein-L-isoaspartate (D-aspartate) O-methyltransferase activity"/>
    <property type="evidence" value="ECO:0007669"/>
    <property type="project" value="UniProtKB-EC"/>
</dbReference>
<evidence type="ECO:0000256" key="1">
    <source>
        <dbReference type="ARBA" id="ARBA00004496"/>
    </source>
</evidence>
<name>A0A921E6M7_9HYPH</name>
<evidence type="ECO:0000256" key="7">
    <source>
        <dbReference type="ARBA" id="ARBA00022679"/>
    </source>
</evidence>
<evidence type="ECO:0000256" key="6">
    <source>
        <dbReference type="ARBA" id="ARBA00022603"/>
    </source>
</evidence>
<gene>
    <name evidence="12" type="ORF">K8W01_21535</name>
</gene>
<organism evidence="12 13">
    <name type="scientific">Methylorubrum populi</name>
    <dbReference type="NCBI Taxonomy" id="223967"/>
    <lineage>
        <taxon>Bacteria</taxon>
        <taxon>Pseudomonadati</taxon>
        <taxon>Pseudomonadota</taxon>
        <taxon>Alphaproteobacteria</taxon>
        <taxon>Hyphomicrobiales</taxon>
        <taxon>Methylobacteriaceae</taxon>
        <taxon>Methylorubrum</taxon>
    </lineage>
</organism>
<dbReference type="AlphaFoldDB" id="A0A921E6M7"/>
<proteinExistence type="inferred from homology"/>
<evidence type="ECO:0000256" key="11">
    <source>
        <dbReference type="ARBA" id="ARBA00031350"/>
    </source>
</evidence>
<dbReference type="GO" id="GO:0032259">
    <property type="term" value="P:methylation"/>
    <property type="evidence" value="ECO:0007669"/>
    <property type="project" value="UniProtKB-KW"/>
</dbReference>
<dbReference type="InterPro" id="IPR029063">
    <property type="entry name" value="SAM-dependent_MTases_sf"/>
</dbReference>
<sequence>MPPEADDPAMLAEATGNAAFVLALRERGVRDTAVLRAMEQVPRERFAPPALHALARRDIGLPLASGQTMTAPSVVAAMLGALAMIPGARVLEVGTGTGYVTALLVRLGAAHIRSFERYEGLARTARAQLGRDLDDATVEVADGLSPEAVRGGEFDRILVNGSIEALPPHLPAALKPGGRLVAGLWTGRGSRLVTITRDGGALFTRTEGAALRLGPLTPGRALARSSGHAVEAASRV</sequence>
<comment type="similarity">
    <text evidence="2">Belongs to the methyltransferase superfamily. L-isoaspartyl/D-aspartyl protein methyltransferase family.</text>
</comment>
<reference evidence="12" key="2">
    <citation type="submission" date="2021-09" db="EMBL/GenBank/DDBJ databases">
        <authorList>
            <person name="Gilroy R."/>
        </authorList>
    </citation>
    <scope>NUCLEOTIDE SEQUENCE</scope>
    <source>
        <strain evidence="12">316</strain>
    </source>
</reference>
<dbReference type="Pfam" id="PF01135">
    <property type="entry name" value="PCMT"/>
    <property type="match status" value="1"/>
</dbReference>
<comment type="caution">
    <text evidence="12">The sequence shown here is derived from an EMBL/GenBank/DDBJ whole genome shotgun (WGS) entry which is preliminary data.</text>
</comment>
<protein>
    <recommendedName>
        <fullName evidence="4">Protein-L-isoaspartate O-methyltransferase</fullName>
        <ecNumber evidence="3">2.1.1.77</ecNumber>
    </recommendedName>
    <alternativeName>
        <fullName evidence="11">L-isoaspartyl protein carboxyl methyltransferase</fullName>
    </alternativeName>
    <alternativeName>
        <fullName evidence="9">Protein L-isoaspartyl methyltransferase</fullName>
    </alternativeName>
    <alternativeName>
        <fullName evidence="10">Protein-beta-aspartate methyltransferase</fullName>
    </alternativeName>
</protein>
<reference evidence="12" key="1">
    <citation type="journal article" date="2021" name="PeerJ">
        <title>Extensive microbial diversity within the chicken gut microbiome revealed by metagenomics and culture.</title>
        <authorList>
            <person name="Gilroy R."/>
            <person name="Ravi A."/>
            <person name="Getino M."/>
            <person name="Pursley I."/>
            <person name="Horton D.L."/>
            <person name="Alikhan N.F."/>
            <person name="Baker D."/>
            <person name="Gharbi K."/>
            <person name="Hall N."/>
            <person name="Watson M."/>
            <person name="Adriaenssens E.M."/>
            <person name="Foster-Nyarko E."/>
            <person name="Jarju S."/>
            <person name="Secka A."/>
            <person name="Antonio M."/>
            <person name="Oren A."/>
            <person name="Chaudhuri R.R."/>
            <person name="La Ragione R."/>
            <person name="Hildebrand F."/>
            <person name="Pallen M.J."/>
        </authorList>
    </citation>
    <scope>NUCLEOTIDE SEQUENCE</scope>
    <source>
        <strain evidence="12">316</strain>
    </source>
</reference>
<dbReference type="GO" id="GO:0005737">
    <property type="term" value="C:cytoplasm"/>
    <property type="evidence" value="ECO:0007669"/>
    <property type="project" value="UniProtKB-SubCell"/>
</dbReference>
<keyword evidence="8" id="KW-0949">S-adenosyl-L-methionine</keyword>
<evidence type="ECO:0000256" key="2">
    <source>
        <dbReference type="ARBA" id="ARBA00005369"/>
    </source>
</evidence>
<evidence type="ECO:0000256" key="9">
    <source>
        <dbReference type="ARBA" id="ARBA00030757"/>
    </source>
</evidence>
<accession>A0A921E6M7</accession>
<keyword evidence="7" id="KW-0808">Transferase</keyword>
<evidence type="ECO:0000313" key="13">
    <source>
        <dbReference type="Proteomes" id="UP000742631"/>
    </source>
</evidence>
<dbReference type="Proteomes" id="UP000742631">
    <property type="component" value="Unassembled WGS sequence"/>
</dbReference>
<keyword evidence="6" id="KW-0489">Methyltransferase</keyword>
<dbReference type="EC" id="2.1.1.77" evidence="3"/>